<geneLocation type="plasmid" evidence="3">
    <name>psclo_3 dna</name>
</geneLocation>
<evidence type="ECO:0000313" key="2">
    <source>
        <dbReference type="EMBL" id="BAV66677.1"/>
    </source>
</evidence>
<reference evidence="2 3" key="1">
    <citation type="submission" date="2016-10" db="EMBL/GenBank/DDBJ databases">
        <title>Complete Genome Sequence of the Nonylphenol-Degrading Bacterium Sphingobium cloacae JCM 10874T.</title>
        <authorList>
            <person name="Ootsuka M."/>
            <person name="Nishizawa T."/>
            <person name="Ohta H."/>
        </authorList>
    </citation>
    <scope>NUCLEOTIDE SEQUENCE [LARGE SCALE GENOMIC DNA]</scope>
    <source>
        <strain evidence="2 3">JCM 10874</strain>
        <plasmid evidence="3">psclo_3 dna</plasmid>
    </source>
</reference>
<evidence type="ECO:0008006" key="4">
    <source>
        <dbReference type="Google" id="ProtNLM"/>
    </source>
</evidence>
<keyword evidence="1" id="KW-0732">Signal</keyword>
<keyword evidence="3" id="KW-1185">Reference proteome</keyword>
<dbReference type="EMBL" id="AP017657">
    <property type="protein sequence ID" value="BAV66677.1"/>
    <property type="molecule type" value="Genomic_DNA"/>
</dbReference>
<dbReference type="RefSeq" id="WP_037487485.1">
    <property type="nucleotide sequence ID" value="NZ_AP017657.1"/>
</dbReference>
<evidence type="ECO:0000256" key="1">
    <source>
        <dbReference type="SAM" id="SignalP"/>
    </source>
</evidence>
<sequence>MKRSLLAVALGAAGVGGIVVASTALAEPVPAAAKNQPFFANAHWDDDFDERRRFGPMRVPNVDAVKRAGIVDVVEIERDDGRLEVEGFDAQGREITLHMDRRGQRVLSVRRDRDWDD</sequence>
<dbReference type="AlphaFoldDB" id="A0A1E1F870"/>
<accession>A0A1E1F870</accession>
<organism evidence="2 3">
    <name type="scientific">Sphingobium cloacae</name>
    <dbReference type="NCBI Taxonomy" id="120107"/>
    <lineage>
        <taxon>Bacteria</taxon>
        <taxon>Pseudomonadati</taxon>
        <taxon>Pseudomonadota</taxon>
        <taxon>Alphaproteobacteria</taxon>
        <taxon>Sphingomonadales</taxon>
        <taxon>Sphingomonadaceae</taxon>
        <taxon>Sphingobium</taxon>
    </lineage>
</organism>
<protein>
    <recommendedName>
        <fullName evidence="4">PepSY domain-containing protein</fullName>
    </recommendedName>
</protein>
<keyword evidence="2" id="KW-0614">Plasmid</keyword>
<evidence type="ECO:0000313" key="3">
    <source>
        <dbReference type="Proteomes" id="UP000218272"/>
    </source>
</evidence>
<name>A0A1E1F870_9SPHN</name>
<dbReference type="Proteomes" id="UP000218272">
    <property type="component" value="Plasmid pSCLO_3"/>
</dbReference>
<feature type="signal peptide" evidence="1">
    <location>
        <begin position="1"/>
        <end position="26"/>
    </location>
</feature>
<feature type="chain" id="PRO_5009112669" description="PepSY domain-containing protein" evidence="1">
    <location>
        <begin position="27"/>
        <end position="117"/>
    </location>
</feature>
<proteinExistence type="predicted"/>
<gene>
    <name evidence="2" type="ORF">SCLO_3000100</name>
</gene>
<dbReference type="KEGG" id="sclo:SCLO_3000100"/>